<evidence type="ECO:0000256" key="3">
    <source>
        <dbReference type="ARBA" id="ARBA00022475"/>
    </source>
</evidence>
<keyword evidence="3" id="KW-1003">Cell membrane</keyword>
<evidence type="ECO:0000256" key="1">
    <source>
        <dbReference type="ARBA" id="ARBA00004651"/>
    </source>
</evidence>
<keyword evidence="4" id="KW-0812">Transmembrane</keyword>
<keyword evidence="2" id="KW-0813">Transport</keyword>
<keyword evidence="6" id="KW-0472">Membrane</keyword>
<dbReference type="Gene3D" id="1.20.1720.10">
    <property type="entry name" value="Multidrug resistance protein D"/>
    <property type="match status" value="1"/>
</dbReference>
<dbReference type="AlphaFoldDB" id="A0A9Q2ESC2"/>
<evidence type="ECO:0000256" key="2">
    <source>
        <dbReference type="ARBA" id="ARBA00022448"/>
    </source>
</evidence>
<keyword evidence="8" id="KW-1185">Reference proteome</keyword>
<dbReference type="Gene3D" id="1.20.1250.20">
    <property type="entry name" value="MFS general substrate transporter like domains"/>
    <property type="match status" value="1"/>
</dbReference>
<reference evidence="7 8" key="1">
    <citation type="journal article" date="2021" name="Int. J. Syst. Evol. Microbiol.">
        <title>&lt;i&gt;Pectobacterium quasiaquaticum&lt;/i&gt; sp. nov., isolated from waterways.</title>
        <authorList>
            <person name="Ben Moussa H."/>
            <person name="Pedron J."/>
            <person name="Bertrand C."/>
            <person name="Hecquet A."/>
            <person name="Barny M.A."/>
        </authorList>
    </citation>
    <scope>NUCLEOTIDE SEQUENCE [LARGE SCALE GENOMIC DNA]</scope>
    <source>
        <strain evidence="7 8">A477-S1-J17</strain>
    </source>
</reference>
<comment type="subcellular location">
    <subcellularLocation>
        <location evidence="1">Cell membrane</location>
        <topology evidence="1">Multi-pass membrane protein</topology>
    </subcellularLocation>
</comment>
<keyword evidence="5" id="KW-1133">Transmembrane helix</keyword>
<dbReference type="InterPro" id="IPR011701">
    <property type="entry name" value="MFS"/>
</dbReference>
<organism evidence="7 8">
    <name type="scientific">Pectobacterium quasiaquaticum</name>
    <dbReference type="NCBI Taxonomy" id="2774015"/>
    <lineage>
        <taxon>Bacteria</taxon>
        <taxon>Pseudomonadati</taxon>
        <taxon>Pseudomonadota</taxon>
        <taxon>Gammaproteobacteria</taxon>
        <taxon>Enterobacterales</taxon>
        <taxon>Pectobacteriaceae</taxon>
        <taxon>Pectobacterium</taxon>
    </lineage>
</organism>
<accession>A0A9Q2ESC2</accession>
<dbReference type="RefSeq" id="WP_193397268.1">
    <property type="nucleotide sequence ID" value="NZ_CP065177.1"/>
</dbReference>
<evidence type="ECO:0000256" key="6">
    <source>
        <dbReference type="ARBA" id="ARBA00023136"/>
    </source>
</evidence>
<dbReference type="PRINTS" id="PR01036">
    <property type="entry name" value="TCRTETB"/>
</dbReference>
<evidence type="ECO:0000256" key="4">
    <source>
        <dbReference type="ARBA" id="ARBA00022692"/>
    </source>
</evidence>
<evidence type="ECO:0000313" key="7">
    <source>
        <dbReference type="EMBL" id="URG49035.1"/>
    </source>
</evidence>
<dbReference type="GO" id="GO:0022857">
    <property type="term" value="F:transmembrane transporter activity"/>
    <property type="evidence" value="ECO:0007669"/>
    <property type="project" value="InterPro"/>
</dbReference>
<dbReference type="InterPro" id="IPR036259">
    <property type="entry name" value="MFS_trans_sf"/>
</dbReference>
<dbReference type="EMBL" id="CP065177">
    <property type="protein sequence ID" value="URG49035.1"/>
    <property type="molecule type" value="Genomic_DNA"/>
</dbReference>
<dbReference type="PANTHER" id="PTHR42718:SF47">
    <property type="entry name" value="METHYL VIOLOGEN RESISTANCE PROTEIN SMVA"/>
    <property type="match status" value="1"/>
</dbReference>
<name>A0A9Q2ESC2_9GAMM</name>
<dbReference type="CDD" id="cd17321">
    <property type="entry name" value="MFS_MMR_MDR_like"/>
    <property type="match status" value="1"/>
</dbReference>
<dbReference type="GO" id="GO:0005886">
    <property type="term" value="C:plasma membrane"/>
    <property type="evidence" value="ECO:0007669"/>
    <property type="project" value="UniProtKB-SubCell"/>
</dbReference>
<dbReference type="InterPro" id="IPR020846">
    <property type="entry name" value="MFS_dom"/>
</dbReference>
<dbReference type="PANTHER" id="PTHR42718">
    <property type="entry name" value="MAJOR FACILITATOR SUPERFAMILY MULTIDRUG TRANSPORTER MFSC"/>
    <property type="match status" value="1"/>
</dbReference>
<evidence type="ECO:0000313" key="8">
    <source>
        <dbReference type="Proteomes" id="UP000806577"/>
    </source>
</evidence>
<gene>
    <name evidence="7" type="ORF">IG609_020355</name>
</gene>
<dbReference type="PROSITE" id="PS50850">
    <property type="entry name" value="MFS"/>
    <property type="match status" value="1"/>
</dbReference>
<protein>
    <submittedName>
        <fullName evidence="7">MFS transporter</fullName>
    </submittedName>
</protein>
<dbReference type="KEGG" id="pqu:IG609_020355"/>
<dbReference type="Pfam" id="PF07690">
    <property type="entry name" value="MFS_1"/>
    <property type="match status" value="1"/>
</dbReference>
<sequence length="500" mass="52625">MQSPKKWLTLAIVSSALFLIVIDMTVLYTALPTLTHDLHATASEKLWIVNIYALVASGLLLGMGTLGDKLGHKPLFISGLVVFGAASLFAAYSPAPSMLIAARALLAVGAAMMMPATLSIIRLTFTDERERALAIGIWAAVASGGAAFGPVMGGILLEYFWWGSVFLINVPVVLLALIMGITVIPHRPGNASHRWDFIGSLLIMVGLIGITYAIKELGKRVPSYEDALIALLIGVTFITLFVRRQRNSKHPLIDFSLFRLRPFSAAVAAAIVAAAALIGMELAFTQRLQLVVGLSPLQAGLFILPLSLASFIAGPLTGKILPHVNSGTMLAAGLLISGLGMGSYLLLHNAPTMIQIISLTVIGAGVGSTMTAASSTIMQVAPASKAGMAASIEEVSYELGGATGVTLMGSLLSFAYSATFMLPAGFAAPDTAYDSLDEALIFAESLPENMRQMLTTQAHSAFDSGFSIVLAAATLILLLTAAFVWTTRDNKSQSRKTADT</sequence>
<evidence type="ECO:0000256" key="5">
    <source>
        <dbReference type="ARBA" id="ARBA00022989"/>
    </source>
</evidence>
<proteinExistence type="predicted"/>
<dbReference type="SUPFAM" id="SSF103473">
    <property type="entry name" value="MFS general substrate transporter"/>
    <property type="match status" value="1"/>
</dbReference>
<dbReference type="Proteomes" id="UP000806577">
    <property type="component" value="Chromosome"/>
</dbReference>